<feature type="transmembrane region" description="Helical" evidence="1">
    <location>
        <begin position="147"/>
        <end position="169"/>
    </location>
</feature>
<comment type="caution">
    <text evidence="2">The sequence shown here is derived from an EMBL/GenBank/DDBJ whole genome shotgun (WGS) entry which is preliminary data.</text>
</comment>
<evidence type="ECO:0000256" key="1">
    <source>
        <dbReference type="SAM" id="Phobius"/>
    </source>
</evidence>
<feature type="transmembrane region" description="Helical" evidence="1">
    <location>
        <begin position="80"/>
        <end position="99"/>
    </location>
</feature>
<organism evidence="2 3">
    <name type="scientific">Brotocaccenecus cirricatena</name>
    <dbReference type="NCBI Taxonomy" id="3064195"/>
    <lineage>
        <taxon>Bacteria</taxon>
        <taxon>Bacillati</taxon>
        <taxon>Bacillota</taxon>
        <taxon>Clostridia</taxon>
        <taxon>Eubacteriales</taxon>
        <taxon>Oscillospiraceae</taxon>
        <taxon>Brotocaccenecus</taxon>
    </lineage>
</organism>
<feature type="transmembrane region" description="Helical" evidence="1">
    <location>
        <begin position="489"/>
        <end position="513"/>
    </location>
</feature>
<feature type="transmembrane region" description="Helical" evidence="1">
    <location>
        <begin position="190"/>
        <end position="206"/>
    </location>
</feature>
<evidence type="ECO:0000313" key="2">
    <source>
        <dbReference type="EMBL" id="MCC2129506.1"/>
    </source>
</evidence>
<feature type="transmembrane region" description="Helical" evidence="1">
    <location>
        <begin position="430"/>
        <end position="454"/>
    </location>
</feature>
<gene>
    <name evidence="2" type="ORF">LKD37_08265</name>
</gene>
<name>A0AAE3AGE5_9FIRM</name>
<feature type="transmembrane region" description="Helical" evidence="1">
    <location>
        <begin position="339"/>
        <end position="357"/>
    </location>
</feature>
<feature type="transmembrane region" description="Helical" evidence="1">
    <location>
        <begin position="315"/>
        <end position="333"/>
    </location>
</feature>
<dbReference type="EMBL" id="JAJEPW010000020">
    <property type="protein sequence ID" value="MCC2129506.1"/>
    <property type="molecule type" value="Genomic_DNA"/>
</dbReference>
<dbReference type="Proteomes" id="UP001199319">
    <property type="component" value="Unassembled WGS sequence"/>
</dbReference>
<sequence length="524" mass="57777">MWFDTLVLQLRLHMAYRVNGILYRLRFLHLPYENSFAKTLGLVLAVLREIFGILLGKLLYMAVFFAAPLLLIHRELPSELYGHLLVFLTLIGGIFNNNLLNGGRDAYYAVILLRMDARRYTLSAYGYYLLKTAVGFLAAALLVGHLILGQGLALCLLTPVLVCGVKLLSAGLELRHFHRRGILPRDEKRFSLLQGASVLLLAAAYLPPLLLNRALPSAAVYAVCGLAAAGGAWGAAYLLHFSGYRRVYRHLFTADVSLLSGNDPQATARETQAQYQSKLTLDAGPNSRKTGCARFNELFVRRNYRLLMRPARRTAVIAGAALALGCAACLALPEIAAAINGALVPALPMMLLLMYFINRGNTVTQVLFFNCDSSMLSYRFYRQPRVILGIFTARLKSLTAINLLPTAVIALGLPLLLLCSGGTDTPTDYLVLPLAILAMSVFFSVHYLVLYYLLQPYTAGLENTSFGYRLITGLTYFVCYMIYANVHGATMAFGIGMIVFAAVYVAAALLLAYRLAPRTFRLRT</sequence>
<keyword evidence="1" id="KW-0812">Transmembrane</keyword>
<protein>
    <submittedName>
        <fullName evidence="2">Uncharacterized protein</fullName>
    </submittedName>
</protein>
<accession>A0AAE3AGE5</accession>
<feature type="transmembrane region" description="Helical" evidence="1">
    <location>
        <begin position="398"/>
        <end position="418"/>
    </location>
</feature>
<feature type="transmembrane region" description="Helical" evidence="1">
    <location>
        <begin position="218"/>
        <end position="239"/>
    </location>
</feature>
<keyword evidence="3" id="KW-1185">Reference proteome</keyword>
<dbReference type="RefSeq" id="WP_302928785.1">
    <property type="nucleotide sequence ID" value="NZ_JAJEPW010000020.1"/>
</dbReference>
<keyword evidence="1" id="KW-1133">Transmembrane helix</keyword>
<keyword evidence="1" id="KW-0472">Membrane</keyword>
<dbReference type="AlphaFoldDB" id="A0AAE3AGE5"/>
<proteinExistence type="predicted"/>
<evidence type="ECO:0000313" key="3">
    <source>
        <dbReference type="Proteomes" id="UP001199319"/>
    </source>
</evidence>
<reference evidence="2" key="1">
    <citation type="submission" date="2021-10" db="EMBL/GenBank/DDBJ databases">
        <title>Anaerobic single-cell dispensing facilitates the cultivation of human gut bacteria.</title>
        <authorList>
            <person name="Afrizal A."/>
        </authorList>
    </citation>
    <scope>NUCLEOTIDE SEQUENCE</scope>
    <source>
        <strain evidence="2">CLA-AA-H272</strain>
    </source>
</reference>
<feature type="transmembrane region" description="Helical" evidence="1">
    <location>
        <begin position="58"/>
        <end position="74"/>
    </location>
</feature>
<feature type="transmembrane region" description="Helical" evidence="1">
    <location>
        <begin position="466"/>
        <end position="483"/>
    </location>
</feature>
<feature type="transmembrane region" description="Helical" evidence="1">
    <location>
        <begin position="120"/>
        <end position="141"/>
    </location>
</feature>